<proteinExistence type="predicted"/>
<name>A0ABN9UVG9_9DINO</name>
<feature type="compositionally biased region" description="Polar residues" evidence="1">
    <location>
        <begin position="15"/>
        <end position="24"/>
    </location>
</feature>
<dbReference type="Proteomes" id="UP001189429">
    <property type="component" value="Unassembled WGS sequence"/>
</dbReference>
<comment type="caution">
    <text evidence="2">The sequence shown here is derived from an EMBL/GenBank/DDBJ whole genome shotgun (WGS) entry which is preliminary data.</text>
</comment>
<evidence type="ECO:0000313" key="2">
    <source>
        <dbReference type="EMBL" id="CAK0864111.1"/>
    </source>
</evidence>
<feature type="non-terminal residue" evidence="2">
    <location>
        <position position="1"/>
    </location>
</feature>
<feature type="compositionally biased region" description="Polar residues" evidence="1">
    <location>
        <begin position="212"/>
        <end position="224"/>
    </location>
</feature>
<organism evidence="2 3">
    <name type="scientific">Prorocentrum cordatum</name>
    <dbReference type="NCBI Taxonomy" id="2364126"/>
    <lineage>
        <taxon>Eukaryota</taxon>
        <taxon>Sar</taxon>
        <taxon>Alveolata</taxon>
        <taxon>Dinophyceae</taxon>
        <taxon>Prorocentrales</taxon>
        <taxon>Prorocentraceae</taxon>
        <taxon>Prorocentrum</taxon>
    </lineage>
</organism>
<feature type="compositionally biased region" description="Low complexity" evidence="1">
    <location>
        <begin position="73"/>
        <end position="93"/>
    </location>
</feature>
<gene>
    <name evidence="2" type="ORF">PCOR1329_LOCUS52068</name>
</gene>
<keyword evidence="3" id="KW-1185">Reference proteome</keyword>
<accession>A0ABN9UVG9</accession>
<feature type="compositionally biased region" description="Low complexity" evidence="1">
    <location>
        <begin position="262"/>
        <end position="287"/>
    </location>
</feature>
<dbReference type="EMBL" id="CAUYUJ010016330">
    <property type="protein sequence ID" value="CAK0864111.1"/>
    <property type="molecule type" value="Genomic_DNA"/>
</dbReference>
<feature type="region of interest" description="Disordered" evidence="1">
    <location>
        <begin position="1"/>
        <end position="115"/>
    </location>
</feature>
<protein>
    <submittedName>
        <fullName evidence="2">Uncharacterized protein</fullName>
    </submittedName>
</protein>
<feature type="region of interest" description="Disordered" evidence="1">
    <location>
        <begin position="212"/>
        <end position="287"/>
    </location>
</feature>
<sequence length="287" mass="29971">ATASEALTAAPMDSGASQSTVSTTSHREEQPRPRMVMVPVSTVAQERPSAPLDALVAGGPISAGPRSSPPAVAPRAIHPQAAHGPPQQQFAGASPHRGSSAPIAGLQAHPHDPVAASFAEASLSEDVHGQDRLSFLQEIQQLRMENLTLREEVGSSREQALRQLRANAERSLWQQQQQVAPACLGASPSAAALHHHAGPLAAARALQVSYPRSVSPGASSTSRTRMMPQGTVVQHQQRAGASPERTAGIPGRSQSPRRQSHAEPGAAASSSPAHWHPASFAHGRAAW</sequence>
<evidence type="ECO:0000313" key="3">
    <source>
        <dbReference type="Proteomes" id="UP001189429"/>
    </source>
</evidence>
<evidence type="ECO:0000256" key="1">
    <source>
        <dbReference type="SAM" id="MobiDB-lite"/>
    </source>
</evidence>
<reference evidence="2" key="1">
    <citation type="submission" date="2023-10" db="EMBL/GenBank/DDBJ databases">
        <authorList>
            <person name="Chen Y."/>
            <person name="Shah S."/>
            <person name="Dougan E. K."/>
            <person name="Thang M."/>
            <person name="Chan C."/>
        </authorList>
    </citation>
    <scope>NUCLEOTIDE SEQUENCE [LARGE SCALE GENOMIC DNA]</scope>
</reference>